<sequence>RVFGPVTCVEAEGWKDANTVLLNFDDDVKTTVHCVDVCTPSLIDPYTALKDEDTINSYTGANSKVECKPNHRLIFNEVERNLMTCSREGWREEGAITKVIDFKDENLSLTDPIKAHCRHKCHQFFIKQACDKAASPTCSD</sequence>
<name>A0AAV5W6B3_9BILA</name>
<evidence type="ECO:0000313" key="2">
    <source>
        <dbReference type="Proteomes" id="UP001432322"/>
    </source>
</evidence>
<gene>
    <name evidence="1" type="ORF">PFISCL1PPCAC_17290</name>
</gene>
<evidence type="ECO:0000313" key="1">
    <source>
        <dbReference type="EMBL" id="GMT25993.1"/>
    </source>
</evidence>
<dbReference type="EMBL" id="BTSY01000004">
    <property type="protein sequence ID" value="GMT25993.1"/>
    <property type="molecule type" value="Genomic_DNA"/>
</dbReference>
<comment type="caution">
    <text evidence="1">The sequence shown here is derived from an EMBL/GenBank/DDBJ whole genome shotgun (WGS) entry which is preliminary data.</text>
</comment>
<keyword evidence="2" id="KW-1185">Reference proteome</keyword>
<reference evidence="1" key="1">
    <citation type="submission" date="2023-10" db="EMBL/GenBank/DDBJ databases">
        <title>Genome assembly of Pristionchus species.</title>
        <authorList>
            <person name="Yoshida K."/>
            <person name="Sommer R.J."/>
        </authorList>
    </citation>
    <scope>NUCLEOTIDE SEQUENCE</scope>
    <source>
        <strain evidence="1">RS5133</strain>
    </source>
</reference>
<feature type="non-terminal residue" evidence="1">
    <location>
        <position position="1"/>
    </location>
</feature>
<accession>A0AAV5W6B3</accession>
<feature type="non-terminal residue" evidence="1">
    <location>
        <position position="140"/>
    </location>
</feature>
<dbReference type="Proteomes" id="UP001432322">
    <property type="component" value="Unassembled WGS sequence"/>
</dbReference>
<proteinExistence type="predicted"/>
<protein>
    <submittedName>
        <fullName evidence="1">Uncharacterized protein</fullName>
    </submittedName>
</protein>
<organism evidence="1 2">
    <name type="scientific">Pristionchus fissidentatus</name>
    <dbReference type="NCBI Taxonomy" id="1538716"/>
    <lineage>
        <taxon>Eukaryota</taxon>
        <taxon>Metazoa</taxon>
        <taxon>Ecdysozoa</taxon>
        <taxon>Nematoda</taxon>
        <taxon>Chromadorea</taxon>
        <taxon>Rhabditida</taxon>
        <taxon>Rhabditina</taxon>
        <taxon>Diplogasteromorpha</taxon>
        <taxon>Diplogasteroidea</taxon>
        <taxon>Neodiplogasteridae</taxon>
        <taxon>Pristionchus</taxon>
    </lineage>
</organism>
<dbReference type="AlphaFoldDB" id="A0AAV5W6B3"/>